<dbReference type="AlphaFoldDB" id="A0A1S1MRG0"/>
<comment type="caution">
    <text evidence="2">The sequence shown here is derived from an EMBL/GenBank/DDBJ whole genome shotgun (WGS) entry which is preliminary data.</text>
</comment>
<reference evidence="2 3" key="1">
    <citation type="submission" date="2016-09" db="EMBL/GenBank/DDBJ databases">
        <title>Pseudoalteromonas amylolytica sp. nov., isolated from the surface seawater.</title>
        <authorList>
            <person name="Wu Y.-H."/>
            <person name="Cheng H."/>
            <person name="Jin X.-B."/>
            <person name="Wang C.-S."/>
            <person name="Xu X.-W."/>
        </authorList>
    </citation>
    <scope>NUCLEOTIDE SEQUENCE [LARGE SCALE GENOMIC DNA]</scope>
    <source>
        <strain evidence="2 3">JW1</strain>
    </source>
</reference>
<evidence type="ECO:0000256" key="1">
    <source>
        <dbReference type="SAM" id="SignalP"/>
    </source>
</evidence>
<dbReference type="Proteomes" id="UP000179786">
    <property type="component" value="Unassembled WGS sequence"/>
</dbReference>
<dbReference type="OrthoDB" id="6332716at2"/>
<dbReference type="EMBL" id="MKJU01000025">
    <property type="protein sequence ID" value="OHU91200.1"/>
    <property type="molecule type" value="Genomic_DNA"/>
</dbReference>
<name>A0A1S1MRG0_9GAMM</name>
<gene>
    <name evidence="2" type="ORF">BET10_10180</name>
</gene>
<protein>
    <submittedName>
        <fullName evidence="2">Uncharacterized protein</fullName>
    </submittedName>
</protein>
<evidence type="ECO:0000313" key="3">
    <source>
        <dbReference type="Proteomes" id="UP000179786"/>
    </source>
</evidence>
<keyword evidence="3" id="KW-1185">Reference proteome</keyword>
<feature type="chain" id="PRO_5010222123" evidence="1">
    <location>
        <begin position="22"/>
        <end position="78"/>
    </location>
</feature>
<dbReference type="RefSeq" id="WP_070984895.1">
    <property type="nucleotide sequence ID" value="NZ_MKJU01000025.1"/>
</dbReference>
<organism evidence="2 3">
    <name type="scientific">Pseudoalteromonas amylolytica</name>
    <dbReference type="NCBI Taxonomy" id="1859457"/>
    <lineage>
        <taxon>Bacteria</taxon>
        <taxon>Pseudomonadati</taxon>
        <taxon>Pseudomonadota</taxon>
        <taxon>Gammaproteobacteria</taxon>
        <taxon>Alteromonadales</taxon>
        <taxon>Pseudoalteromonadaceae</taxon>
        <taxon>Pseudoalteromonas</taxon>
    </lineage>
</organism>
<keyword evidence="1" id="KW-0732">Signal</keyword>
<sequence length="78" mass="8660">MKKTLLGMVAAFTFVATSSFADEKTVAPQELVQEFTQMCLEWANDDGVDAQDLKKYVLDCVNEELTSNSYQTVSSVDI</sequence>
<feature type="signal peptide" evidence="1">
    <location>
        <begin position="1"/>
        <end position="21"/>
    </location>
</feature>
<accession>A0A1S1MRG0</accession>
<proteinExistence type="predicted"/>
<evidence type="ECO:0000313" key="2">
    <source>
        <dbReference type="EMBL" id="OHU91200.1"/>
    </source>
</evidence>